<sequence>MADITALKSKGKGQPPARSEAPANTKNLPRDKAVKNRPLQVQVPEDVFLAFSAEAGQQFDFQHGAKSQLFLRMWEAYQNAK</sequence>
<name>A0ABS3J9E4_9HYPH</name>
<proteinExistence type="predicted"/>
<comment type="caution">
    <text evidence="2">The sequence shown here is derived from an EMBL/GenBank/DDBJ whole genome shotgun (WGS) entry which is preliminary data.</text>
</comment>
<feature type="region of interest" description="Disordered" evidence="1">
    <location>
        <begin position="1"/>
        <end position="39"/>
    </location>
</feature>
<accession>A0ABS3J9E4</accession>
<dbReference type="EMBL" id="JAFMPY010000036">
    <property type="protein sequence ID" value="MBO0906291.1"/>
    <property type="molecule type" value="Genomic_DNA"/>
</dbReference>
<dbReference type="Proteomes" id="UP000664288">
    <property type="component" value="Unassembled WGS sequence"/>
</dbReference>
<evidence type="ECO:0000313" key="2">
    <source>
        <dbReference type="EMBL" id="MBO0906291.1"/>
    </source>
</evidence>
<gene>
    <name evidence="2" type="ORF">J1C47_21790</name>
</gene>
<organism evidence="2 3">
    <name type="scientific">Jiella sonneratiae</name>
    <dbReference type="NCBI Taxonomy" id="2816856"/>
    <lineage>
        <taxon>Bacteria</taxon>
        <taxon>Pseudomonadati</taxon>
        <taxon>Pseudomonadota</taxon>
        <taxon>Alphaproteobacteria</taxon>
        <taxon>Hyphomicrobiales</taxon>
        <taxon>Aurantimonadaceae</taxon>
        <taxon>Jiella</taxon>
    </lineage>
</organism>
<protein>
    <submittedName>
        <fullName evidence="2">Uncharacterized protein</fullName>
    </submittedName>
</protein>
<evidence type="ECO:0000256" key="1">
    <source>
        <dbReference type="SAM" id="MobiDB-lite"/>
    </source>
</evidence>
<keyword evidence="3" id="KW-1185">Reference proteome</keyword>
<dbReference type="RefSeq" id="WP_207352923.1">
    <property type="nucleotide sequence ID" value="NZ_JAFMPY010000036.1"/>
</dbReference>
<evidence type="ECO:0000313" key="3">
    <source>
        <dbReference type="Proteomes" id="UP000664288"/>
    </source>
</evidence>
<reference evidence="2 3" key="1">
    <citation type="submission" date="2021-03" db="EMBL/GenBank/DDBJ databases">
        <title>Whole genome sequence of Jiella sp. MQZ13P-4.</title>
        <authorList>
            <person name="Tuo L."/>
        </authorList>
    </citation>
    <scope>NUCLEOTIDE SEQUENCE [LARGE SCALE GENOMIC DNA]</scope>
    <source>
        <strain evidence="2 3">MQZ13P-4</strain>
    </source>
</reference>